<keyword evidence="5 7" id="KW-0472">Membrane</keyword>
<dbReference type="InterPro" id="IPR045225">
    <property type="entry name" value="Uracil/uridine/allantoin_perm"/>
</dbReference>
<keyword evidence="3 7" id="KW-0812">Transmembrane</keyword>
<proteinExistence type="inferred from homology"/>
<feature type="transmembrane region" description="Helical" evidence="7">
    <location>
        <begin position="219"/>
        <end position="235"/>
    </location>
</feature>
<dbReference type="Pfam" id="PF02133">
    <property type="entry name" value="Transp_cyt_pur"/>
    <property type="match status" value="1"/>
</dbReference>
<protein>
    <submittedName>
        <fullName evidence="8">Uncharacterized protein</fullName>
    </submittedName>
</protein>
<reference evidence="8 9" key="1">
    <citation type="journal article" date="2015" name="Front. Microbiol.">
        <title>Genome sequence of the plant growth promoting endophytic yeast Rhodotorula graminis WP1.</title>
        <authorList>
            <person name="Firrincieli A."/>
            <person name="Otillar R."/>
            <person name="Salamov A."/>
            <person name="Schmutz J."/>
            <person name="Khan Z."/>
            <person name="Redman R.S."/>
            <person name="Fleck N.D."/>
            <person name="Lindquist E."/>
            <person name="Grigoriev I.V."/>
            <person name="Doty S.L."/>
        </authorList>
    </citation>
    <scope>NUCLEOTIDE SEQUENCE [LARGE SCALE GENOMIC DNA]</scope>
    <source>
        <strain evidence="8 9">WP1</strain>
    </source>
</reference>
<evidence type="ECO:0000313" key="8">
    <source>
        <dbReference type="EMBL" id="KPV74700.1"/>
    </source>
</evidence>
<sequence length="591" mass="64006">MAKRALPNPAPPPPPPSRRSPFVSASTRTTRTTSMGLFNRRTNQGDEGEARQPFSWKLPRQASSLAPEDVYTNADLDPTTDPAQRTWGYGTWFSFWVAASLDPAFWQTGASLIPLGLSVGNAIGIVVLGNCVIAVPIVLNGMIGAKLRIPFPVAARASMGYYLSYFAVVSRAFLSLIWFGVETYNGGLAMTQFLRAIWPSYSTIPNSLPESAGISTRDMTSYFLFWLVQLPFFFLNPNQLRWAFLLKTVVVPVTMLATMGALVHSAGGGGPLFDQPNSVTGKGFSQAWLIGFAALQGNWATLSVNSSDFTRYSKTSRAQWSQALAIPLSALFVTICGILAASASIPVYGLAIEDAMWSPFDIMDRWNSRAATAFAALAWMLAGVAANITANSISSANDLVSMCPRYINLTRGQIITAVLGGWAVAPWKILASSGTFLTFVSGYAIFLGPFAGLLTSDYFLVKRTAYHVPELYDPRGIYRYSAGVNWRAAATLVLTITPNLPGLINAINPDVYIGNIAWWYAPGFITGYLPAILVYWGLNVAFPHHATLLAEAVSAEDVDLSVPPTFDDYGTKSSGEHNKDVYEMGSVSVHA</sequence>
<dbReference type="RefSeq" id="XP_018270749.1">
    <property type="nucleotide sequence ID" value="XM_018416937.1"/>
</dbReference>
<dbReference type="GeneID" id="28977385"/>
<evidence type="ECO:0000256" key="1">
    <source>
        <dbReference type="ARBA" id="ARBA00004141"/>
    </source>
</evidence>
<comment type="subcellular location">
    <subcellularLocation>
        <location evidence="1">Membrane</location>
        <topology evidence="1">Multi-pass membrane protein</topology>
    </subcellularLocation>
</comment>
<feature type="compositionally biased region" description="Low complexity" evidence="6">
    <location>
        <begin position="19"/>
        <end position="34"/>
    </location>
</feature>
<dbReference type="PANTHER" id="PTHR30618:SF0">
    <property type="entry name" value="PURINE-URACIL PERMEASE NCS1"/>
    <property type="match status" value="1"/>
</dbReference>
<evidence type="ECO:0000256" key="5">
    <source>
        <dbReference type="ARBA" id="ARBA00023136"/>
    </source>
</evidence>
<feature type="region of interest" description="Disordered" evidence="6">
    <location>
        <begin position="1"/>
        <end position="58"/>
    </location>
</feature>
<accession>A0A194S2F4</accession>
<gene>
    <name evidence="8" type="ORF">RHOBADRAFT_53655</name>
</gene>
<dbReference type="Gene3D" id="1.10.4160.10">
    <property type="entry name" value="Hydantoin permease"/>
    <property type="match status" value="1"/>
</dbReference>
<feature type="transmembrane region" description="Helical" evidence="7">
    <location>
        <begin position="283"/>
        <end position="302"/>
    </location>
</feature>
<dbReference type="EMBL" id="KQ474079">
    <property type="protein sequence ID" value="KPV74700.1"/>
    <property type="molecule type" value="Genomic_DNA"/>
</dbReference>
<dbReference type="PANTHER" id="PTHR30618">
    <property type="entry name" value="NCS1 FAMILY PURINE/PYRIMIDINE TRANSPORTER"/>
    <property type="match status" value="1"/>
</dbReference>
<evidence type="ECO:0000256" key="4">
    <source>
        <dbReference type="ARBA" id="ARBA00022989"/>
    </source>
</evidence>
<keyword evidence="9" id="KW-1185">Reference proteome</keyword>
<dbReference type="OrthoDB" id="2018619at2759"/>
<dbReference type="AlphaFoldDB" id="A0A194S2F4"/>
<dbReference type="GO" id="GO:0005886">
    <property type="term" value="C:plasma membrane"/>
    <property type="evidence" value="ECO:0007669"/>
    <property type="project" value="TreeGrafter"/>
</dbReference>
<feature type="transmembrane region" description="Helical" evidence="7">
    <location>
        <begin position="436"/>
        <end position="456"/>
    </location>
</feature>
<evidence type="ECO:0000256" key="3">
    <source>
        <dbReference type="ARBA" id="ARBA00022692"/>
    </source>
</evidence>
<dbReference type="OMA" id="FNWLYGF"/>
<evidence type="ECO:0000256" key="2">
    <source>
        <dbReference type="ARBA" id="ARBA00008974"/>
    </source>
</evidence>
<evidence type="ECO:0000256" key="6">
    <source>
        <dbReference type="SAM" id="MobiDB-lite"/>
    </source>
</evidence>
<dbReference type="GO" id="GO:0015205">
    <property type="term" value="F:nucleobase transmembrane transporter activity"/>
    <property type="evidence" value="ECO:0007669"/>
    <property type="project" value="TreeGrafter"/>
</dbReference>
<organism evidence="8 9">
    <name type="scientific">Rhodotorula graminis (strain WP1)</name>
    <dbReference type="NCBI Taxonomy" id="578459"/>
    <lineage>
        <taxon>Eukaryota</taxon>
        <taxon>Fungi</taxon>
        <taxon>Dikarya</taxon>
        <taxon>Basidiomycota</taxon>
        <taxon>Pucciniomycotina</taxon>
        <taxon>Microbotryomycetes</taxon>
        <taxon>Sporidiobolales</taxon>
        <taxon>Sporidiobolaceae</taxon>
        <taxon>Rhodotorula</taxon>
    </lineage>
</organism>
<feature type="transmembrane region" description="Helical" evidence="7">
    <location>
        <begin position="242"/>
        <end position="263"/>
    </location>
</feature>
<name>A0A194S2F4_RHOGW</name>
<feature type="transmembrane region" description="Helical" evidence="7">
    <location>
        <begin position="160"/>
        <end position="181"/>
    </location>
</feature>
<comment type="similarity">
    <text evidence="2">Belongs to the purine-cytosine permease (2.A.39) family.</text>
</comment>
<feature type="transmembrane region" description="Helical" evidence="7">
    <location>
        <begin position="477"/>
        <end position="497"/>
    </location>
</feature>
<dbReference type="InterPro" id="IPR001248">
    <property type="entry name" value="Pur-cyt_permease"/>
</dbReference>
<dbReference type="Proteomes" id="UP000053890">
    <property type="component" value="Unassembled WGS sequence"/>
</dbReference>
<feature type="transmembrane region" description="Helical" evidence="7">
    <location>
        <begin position="517"/>
        <end position="538"/>
    </location>
</feature>
<evidence type="ECO:0000256" key="7">
    <source>
        <dbReference type="SAM" id="Phobius"/>
    </source>
</evidence>
<feature type="transmembrane region" description="Helical" evidence="7">
    <location>
        <begin position="112"/>
        <end position="139"/>
    </location>
</feature>
<keyword evidence="4 7" id="KW-1133">Transmembrane helix</keyword>
<feature type="transmembrane region" description="Helical" evidence="7">
    <location>
        <begin position="371"/>
        <end position="393"/>
    </location>
</feature>
<feature type="transmembrane region" description="Helical" evidence="7">
    <location>
        <begin position="323"/>
        <end position="351"/>
    </location>
</feature>
<evidence type="ECO:0000313" key="9">
    <source>
        <dbReference type="Proteomes" id="UP000053890"/>
    </source>
</evidence>
<feature type="compositionally biased region" description="Pro residues" evidence="6">
    <location>
        <begin position="8"/>
        <end position="18"/>
    </location>
</feature>